<reference evidence="1" key="1">
    <citation type="submission" date="2014-09" db="EMBL/GenBank/DDBJ databases">
        <authorList>
            <person name="Magalhaes I.L.F."/>
            <person name="Oliveira U."/>
            <person name="Santos F.R."/>
            <person name="Vidigal T.H.D.A."/>
            <person name="Brescovit A.D."/>
            <person name="Santos A.J."/>
        </authorList>
    </citation>
    <scope>NUCLEOTIDE SEQUENCE</scope>
    <source>
        <tissue evidence="1">Shoot tissue taken approximately 20 cm above the soil surface</tissue>
    </source>
</reference>
<organism evidence="1">
    <name type="scientific">Arundo donax</name>
    <name type="common">Giant reed</name>
    <name type="synonym">Donax arundinaceus</name>
    <dbReference type="NCBI Taxonomy" id="35708"/>
    <lineage>
        <taxon>Eukaryota</taxon>
        <taxon>Viridiplantae</taxon>
        <taxon>Streptophyta</taxon>
        <taxon>Embryophyta</taxon>
        <taxon>Tracheophyta</taxon>
        <taxon>Spermatophyta</taxon>
        <taxon>Magnoliopsida</taxon>
        <taxon>Liliopsida</taxon>
        <taxon>Poales</taxon>
        <taxon>Poaceae</taxon>
        <taxon>PACMAD clade</taxon>
        <taxon>Arundinoideae</taxon>
        <taxon>Arundineae</taxon>
        <taxon>Arundo</taxon>
    </lineage>
</organism>
<name>A0A0A9H166_ARUDO</name>
<dbReference type="EMBL" id="GBRH01166911">
    <property type="protein sequence ID" value="JAE30985.1"/>
    <property type="molecule type" value="Transcribed_RNA"/>
</dbReference>
<accession>A0A0A9H166</accession>
<protein>
    <submittedName>
        <fullName evidence="1">Uncharacterized protein</fullName>
    </submittedName>
</protein>
<proteinExistence type="predicted"/>
<evidence type="ECO:0000313" key="1">
    <source>
        <dbReference type="EMBL" id="JAE30985.1"/>
    </source>
</evidence>
<sequence>MNNWPSSDGKKKPIGSMTFLNKASLGMKSFYEIGLQSWIRKQINANTLNRELVSTTISLVNKRKSYSQKESTPTHLTGNKASLGMKSFYEDWMRESRWIYGL</sequence>
<dbReference type="AlphaFoldDB" id="A0A0A9H166"/>
<reference evidence="1" key="2">
    <citation type="journal article" date="2015" name="Data Brief">
        <title>Shoot transcriptome of the giant reed, Arundo donax.</title>
        <authorList>
            <person name="Barrero R.A."/>
            <person name="Guerrero F.D."/>
            <person name="Moolhuijzen P."/>
            <person name="Goolsby J.A."/>
            <person name="Tidwell J."/>
            <person name="Bellgard S.E."/>
            <person name="Bellgard M.I."/>
        </authorList>
    </citation>
    <scope>NUCLEOTIDE SEQUENCE</scope>
    <source>
        <tissue evidence="1">Shoot tissue taken approximately 20 cm above the soil surface</tissue>
    </source>
</reference>